<reference evidence="1 2" key="1">
    <citation type="submission" date="2018-10" db="EMBL/GenBank/DDBJ databases">
        <title>Genome assembly for a Yunnan-Guizhou Plateau 3E fish, Anabarilius grahami (Regan), and its evolutionary and genetic applications.</title>
        <authorList>
            <person name="Jiang W."/>
        </authorList>
    </citation>
    <scope>NUCLEOTIDE SEQUENCE [LARGE SCALE GENOMIC DNA]</scope>
    <source>
        <strain evidence="1">AG-KIZ</strain>
        <tissue evidence="1">Muscle</tissue>
    </source>
</reference>
<name>A0A3N0XEE8_ANAGA</name>
<dbReference type="EMBL" id="RJVU01078493">
    <property type="protein sequence ID" value="ROI15756.1"/>
    <property type="molecule type" value="Genomic_DNA"/>
</dbReference>
<protein>
    <submittedName>
        <fullName evidence="1">Uncharacterized protein</fullName>
    </submittedName>
</protein>
<dbReference type="Proteomes" id="UP000281406">
    <property type="component" value="Unassembled WGS sequence"/>
</dbReference>
<comment type="caution">
    <text evidence="1">The sequence shown here is derived from an EMBL/GenBank/DDBJ whole genome shotgun (WGS) entry which is preliminary data.</text>
</comment>
<accession>A0A3N0XEE8</accession>
<gene>
    <name evidence="1" type="ORF">DPX16_16185</name>
</gene>
<organism evidence="1 2">
    <name type="scientific">Anabarilius grahami</name>
    <name type="common">Kanglang fish</name>
    <name type="synonym">Barilius grahami</name>
    <dbReference type="NCBI Taxonomy" id="495550"/>
    <lineage>
        <taxon>Eukaryota</taxon>
        <taxon>Metazoa</taxon>
        <taxon>Chordata</taxon>
        <taxon>Craniata</taxon>
        <taxon>Vertebrata</taxon>
        <taxon>Euteleostomi</taxon>
        <taxon>Actinopterygii</taxon>
        <taxon>Neopterygii</taxon>
        <taxon>Teleostei</taxon>
        <taxon>Ostariophysi</taxon>
        <taxon>Cypriniformes</taxon>
        <taxon>Xenocyprididae</taxon>
        <taxon>Xenocypridinae</taxon>
        <taxon>Xenocypridinae incertae sedis</taxon>
        <taxon>Anabarilius</taxon>
    </lineage>
</organism>
<keyword evidence="2" id="KW-1185">Reference proteome</keyword>
<evidence type="ECO:0000313" key="2">
    <source>
        <dbReference type="Proteomes" id="UP000281406"/>
    </source>
</evidence>
<evidence type="ECO:0000313" key="1">
    <source>
        <dbReference type="EMBL" id="ROI15756.1"/>
    </source>
</evidence>
<sequence length="110" mass="12716">MFPLWKIPDLTTAYRLSSDDTTPETKEAYPDVLETMRDLESAVRRPLSHRHLLESESRTKAYSVRGNLPLSLAVIQELWTFHEQSIKVSRAHLQQKGESYIRGAFTVTDR</sequence>
<proteinExistence type="predicted"/>
<dbReference type="AlphaFoldDB" id="A0A3N0XEE8"/>